<dbReference type="SMART" id="SM01119">
    <property type="entry name" value="D-ser_dehydrat"/>
    <property type="match status" value="1"/>
</dbReference>
<keyword evidence="5" id="KW-1185">Reference proteome</keyword>
<dbReference type="PANTHER" id="PTHR28004:SF8">
    <property type="entry name" value="D-SERINE DEAMINASE"/>
    <property type="match status" value="1"/>
</dbReference>
<proteinExistence type="inferred from homology"/>
<dbReference type="InterPro" id="IPR026956">
    <property type="entry name" value="D-ser_dehydrat-like_dom"/>
</dbReference>
<dbReference type="PANTHER" id="PTHR28004">
    <property type="entry name" value="ZGC:162816-RELATED"/>
    <property type="match status" value="1"/>
</dbReference>
<dbReference type="InterPro" id="IPR029066">
    <property type="entry name" value="PLP-binding_barrel"/>
</dbReference>
<evidence type="ECO:0000313" key="4">
    <source>
        <dbReference type="EMBL" id="MDT3723960.1"/>
    </source>
</evidence>
<accession>A0ABU3HTD3</accession>
<dbReference type="InterPro" id="IPR051466">
    <property type="entry name" value="D-amino_acid_metab_enzyme"/>
</dbReference>
<dbReference type="InterPro" id="IPR001608">
    <property type="entry name" value="Ala_racemase_N"/>
</dbReference>
<dbReference type="Proteomes" id="UP001181313">
    <property type="component" value="Unassembled WGS sequence"/>
</dbReference>
<evidence type="ECO:0000256" key="2">
    <source>
        <dbReference type="ARBA" id="ARBA00023239"/>
    </source>
</evidence>
<keyword evidence="4" id="KW-0413">Isomerase</keyword>
<evidence type="ECO:0000256" key="1">
    <source>
        <dbReference type="ARBA" id="ARBA00005323"/>
    </source>
</evidence>
<dbReference type="Pfam" id="PF01168">
    <property type="entry name" value="Ala_racemase_N"/>
    <property type="match status" value="1"/>
</dbReference>
<evidence type="ECO:0000259" key="3">
    <source>
        <dbReference type="SMART" id="SM01119"/>
    </source>
</evidence>
<dbReference type="GO" id="GO:0008784">
    <property type="term" value="F:alanine racemase activity"/>
    <property type="evidence" value="ECO:0007669"/>
    <property type="project" value="UniProtKB-EC"/>
</dbReference>
<evidence type="ECO:0000313" key="5">
    <source>
        <dbReference type="Proteomes" id="UP001181313"/>
    </source>
</evidence>
<organism evidence="4 5">
    <name type="scientific">Streptomyces althioticus subsp. attaecolombicae</name>
    <dbReference type="NCBI Taxonomy" id="3075534"/>
    <lineage>
        <taxon>Bacteria</taxon>
        <taxon>Bacillati</taxon>
        <taxon>Actinomycetota</taxon>
        <taxon>Actinomycetes</taxon>
        <taxon>Kitasatosporales</taxon>
        <taxon>Streptomycetaceae</taxon>
        <taxon>Streptomyces</taxon>
        <taxon>Streptomyces althioticus group</taxon>
    </lineage>
</organism>
<dbReference type="Gene3D" id="3.20.20.10">
    <property type="entry name" value="Alanine racemase"/>
    <property type="match status" value="1"/>
</dbReference>
<dbReference type="SUPFAM" id="SSF51419">
    <property type="entry name" value="PLP-binding barrel"/>
    <property type="match status" value="1"/>
</dbReference>
<comment type="caution">
    <text evidence="4">The sequence shown here is derived from an EMBL/GenBank/DDBJ whole genome shotgun (WGS) entry which is preliminary data.</text>
</comment>
<name>A0ABU3HTD3_9ACTN</name>
<comment type="similarity">
    <text evidence="1">Belongs to the DSD1 family.</text>
</comment>
<dbReference type="InterPro" id="IPR042208">
    <property type="entry name" value="D-ser_dehydrat-like_sf"/>
</dbReference>
<dbReference type="RefSeq" id="WP_093553285.1">
    <property type="nucleotide sequence ID" value="NZ_JAVSGH010000003.1"/>
</dbReference>
<dbReference type="Gene3D" id="2.40.37.20">
    <property type="entry name" value="D-serine dehydratase-like domain"/>
    <property type="match status" value="1"/>
</dbReference>
<feature type="domain" description="D-serine dehydratase-like" evidence="3">
    <location>
        <begin position="312"/>
        <end position="408"/>
    </location>
</feature>
<reference evidence="4" key="1">
    <citation type="submission" date="2024-05" db="EMBL/GenBank/DDBJ databases">
        <title>30 novel species of actinomycetes from the DSMZ collection.</title>
        <authorList>
            <person name="Nouioui I."/>
        </authorList>
    </citation>
    <scope>NUCLEOTIDE SEQUENCE</scope>
    <source>
        <strain evidence="4">DSM 41972</strain>
    </source>
</reference>
<dbReference type="EMBL" id="JAVSGH010000003">
    <property type="protein sequence ID" value="MDT3723960.1"/>
    <property type="molecule type" value="Genomic_DNA"/>
</dbReference>
<dbReference type="Pfam" id="PF14031">
    <property type="entry name" value="D-ser_dehydrat"/>
    <property type="match status" value="1"/>
</dbReference>
<keyword evidence="2" id="KW-0456">Lyase</keyword>
<gene>
    <name evidence="4" type="ORF">ROS62_03280</name>
</gene>
<sequence>MVLDALARLAEERVGHRFKGLPPDAADLTVGELAAQRRNLFTGGFTTPVLALSAERLEHNLAALETYAERHGLAFAPHGKTSMAPQLFHRQIERGAWGITLAVPHQVRVAREFGIERVFLANELVDAAALRWIAAEQDADPAFRFVCYVDSVRGVELMDAALEGASRPVDVVVELAAGDGARTGVRTEAECAAVADAVAGARALRLVGVAGYEGEVPQADPERVRTWLRRLVALAVDFDKAGRFAGLDEIVVSAGGSAWFDAVADVFTEVPELSAPVLKLLRSGAYVSHDDGHYQRLTPFNRVPDEGGLEPAFRLWTQVVSRPSAEQAFTNAGKRDAAYDLDLPVARVVRRDGAERPATGIEVTGLSDQHAWLRTSSEADLEVGDWVGLGLSHPCTSFDKWLLIPVAKADGTVVDYIRTFF</sequence>
<dbReference type="EC" id="5.1.1.1" evidence="4"/>
<protein>
    <submittedName>
        <fullName evidence="4">Alanine racemase</fullName>
        <ecNumber evidence="4">5.1.1.1</ecNumber>
    </submittedName>
</protein>